<feature type="active site" description="Proton acceptor" evidence="10">
    <location>
        <position position="170"/>
    </location>
</feature>
<dbReference type="InterPro" id="IPR036264">
    <property type="entry name" value="Bact_exopeptidase_dim_dom"/>
</dbReference>
<feature type="binding site" evidence="11">
    <location>
        <position position="76"/>
    </location>
    <ligand>
        <name>Zn(2+)</name>
        <dbReference type="ChEBI" id="CHEBI:29105"/>
        <label>1</label>
    </ligand>
</feature>
<dbReference type="NCBIfam" id="NF009920">
    <property type="entry name" value="PRK13381.1"/>
    <property type="match status" value="1"/>
</dbReference>
<organism evidence="13 14">
    <name type="scientific">Candidatus Pullichristensenella stercorigallinarum</name>
    <dbReference type="NCBI Taxonomy" id="2840909"/>
    <lineage>
        <taxon>Bacteria</taxon>
        <taxon>Bacillati</taxon>
        <taxon>Bacillota</taxon>
        <taxon>Clostridia</taxon>
        <taxon>Candidatus Pullichristensenella</taxon>
    </lineage>
</organism>
<dbReference type="NCBIfam" id="NF003976">
    <property type="entry name" value="PRK05469.1"/>
    <property type="match status" value="1"/>
</dbReference>
<reference evidence="13" key="1">
    <citation type="submission" date="2020-10" db="EMBL/GenBank/DDBJ databases">
        <authorList>
            <person name="Gilroy R."/>
        </authorList>
    </citation>
    <scope>NUCLEOTIDE SEQUENCE</scope>
    <source>
        <strain evidence="13">ChiSjej6B24-2974</strain>
    </source>
</reference>
<sequence length="400" mass="43258">MRAYERLLRYVSYDTASDASSQTCPSTRKQLALAEALVDELLELGLADARVDENGYVYATLPANRDGQNVIGLIAHMDTVDVVPSANVQPAFVAYAGGPVTLKNGDVLTPERYPGLEARAGKTLIVTDGETLLGADDKAGVAEIMTAIETLVKNPSIPHGTVKVAFTPDEEIGRGADRFDVKGFGADFAYTVDGGDVGGIEFENFNAASAVYTIRGVSVHPGSAKGRMVNANSVACELCGLFPKDEVPERTEGYEGFFHLCDLRGSVELCVVHYIIRDHDRDRFEARKRLAAGIAAQINARYGEGTVELKLVDSYYNMRAIIEKHMDVIHRAEAAYRAVGVEPVHEPIRGGTDGSRLSFMGLPCPNLGTGGLNFHSRHELIAIEDLDVMSEMLVHLVTAE</sequence>
<dbReference type="SUPFAM" id="SSF55031">
    <property type="entry name" value="Bacterial exopeptidase dimerisation domain"/>
    <property type="match status" value="1"/>
</dbReference>
<dbReference type="NCBIfam" id="TIGR01882">
    <property type="entry name" value="peptidase-T"/>
    <property type="match status" value="1"/>
</dbReference>
<comment type="similarity">
    <text evidence="2">Belongs to the peptidase M20B family.</text>
</comment>
<feature type="active site" evidence="10">
    <location>
        <position position="78"/>
    </location>
</feature>
<dbReference type="Proteomes" id="UP000824260">
    <property type="component" value="Unassembled WGS sequence"/>
</dbReference>
<feature type="binding site" evidence="11">
    <location>
        <position position="193"/>
    </location>
    <ligand>
        <name>Zn(2+)</name>
        <dbReference type="ChEBI" id="CHEBI:29105"/>
        <label>1</label>
    </ligand>
</feature>
<comment type="caution">
    <text evidence="13">The sequence shown here is derived from an EMBL/GenBank/DDBJ whole genome shotgun (WGS) entry which is preliminary data.</text>
</comment>
<dbReference type="InterPro" id="IPR001261">
    <property type="entry name" value="ArgE/DapE_CS"/>
</dbReference>
<evidence type="ECO:0000256" key="10">
    <source>
        <dbReference type="PIRSR" id="PIRSR037215-1"/>
    </source>
</evidence>
<dbReference type="GO" id="GO:0006508">
    <property type="term" value="P:proteolysis"/>
    <property type="evidence" value="ECO:0007669"/>
    <property type="project" value="UniProtKB-UniRule"/>
</dbReference>
<feature type="binding site" evidence="11">
    <location>
        <position position="136"/>
    </location>
    <ligand>
        <name>Zn(2+)</name>
        <dbReference type="ChEBI" id="CHEBI:29105"/>
        <label>2</label>
    </ligand>
</feature>
<comment type="cofactor">
    <cofactor evidence="11">
        <name>Zn(2+)</name>
        <dbReference type="ChEBI" id="CHEBI:29105"/>
    </cofactor>
    <text evidence="11">Binds 2 Zn(2+) ions per subunit.</text>
</comment>
<name>A0A9D0ZNB3_9FIRM</name>
<evidence type="ECO:0000313" key="13">
    <source>
        <dbReference type="EMBL" id="HIQ82606.1"/>
    </source>
</evidence>
<dbReference type="GO" id="GO:0005829">
    <property type="term" value="C:cytosol"/>
    <property type="evidence" value="ECO:0007669"/>
    <property type="project" value="TreeGrafter"/>
</dbReference>
<protein>
    <recommendedName>
        <fullName evidence="9">Peptidase T</fullName>
        <ecNumber evidence="9">3.4.11.4</ecNumber>
    </recommendedName>
</protein>
<feature type="binding site" evidence="11">
    <location>
        <position position="375"/>
    </location>
    <ligand>
        <name>Zn(2+)</name>
        <dbReference type="ChEBI" id="CHEBI:29105"/>
        <label>2</label>
    </ligand>
</feature>
<dbReference type="AlphaFoldDB" id="A0A9D0ZNB3"/>
<evidence type="ECO:0000256" key="3">
    <source>
        <dbReference type="ARBA" id="ARBA00022438"/>
    </source>
</evidence>
<dbReference type="PANTHER" id="PTHR42994:SF1">
    <property type="entry name" value="PEPTIDASE T"/>
    <property type="match status" value="1"/>
</dbReference>
<dbReference type="EMBL" id="DVFZ01000055">
    <property type="protein sequence ID" value="HIQ82606.1"/>
    <property type="molecule type" value="Genomic_DNA"/>
</dbReference>
<keyword evidence="7 11" id="KW-0862">Zinc</keyword>
<reference evidence="13" key="2">
    <citation type="journal article" date="2021" name="PeerJ">
        <title>Extensive microbial diversity within the chicken gut microbiome revealed by metagenomics and culture.</title>
        <authorList>
            <person name="Gilroy R."/>
            <person name="Ravi A."/>
            <person name="Getino M."/>
            <person name="Pursley I."/>
            <person name="Horton D.L."/>
            <person name="Alikhan N.F."/>
            <person name="Baker D."/>
            <person name="Gharbi K."/>
            <person name="Hall N."/>
            <person name="Watson M."/>
            <person name="Adriaenssens E.M."/>
            <person name="Foster-Nyarko E."/>
            <person name="Jarju S."/>
            <person name="Secka A."/>
            <person name="Antonio M."/>
            <person name="Oren A."/>
            <person name="Chaudhuri R.R."/>
            <person name="La Ragione R."/>
            <person name="Hildebrand F."/>
            <person name="Pallen M.J."/>
        </authorList>
    </citation>
    <scope>NUCLEOTIDE SEQUENCE</scope>
    <source>
        <strain evidence="13">ChiSjej6B24-2974</strain>
    </source>
</reference>
<dbReference type="Gene3D" id="3.30.70.360">
    <property type="match status" value="1"/>
</dbReference>
<dbReference type="GO" id="GO:0045148">
    <property type="term" value="F:tripeptide aminopeptidase activity"/>
    <property type="evidence" value="ECO:0007669"/>
    <property type="project" value="UniProtKB-UniRule"/>
</dbReference>
<evidence type="ECO:0000256" key="1">
    <source>
        <dbReference type="ARBA" id="ARBA00000870"/>
    </source>
</evidence>
<accession>A0A9D0ZNB3</accession>
<keyword evidence="4" id="KW-0645">Protease</keyword>
<evidence type="ECO:0000256" key="6">
    <source>
        <dbReference type="ARBA" id="ARBA00022801"/>
    </source>
</evidence>
<evidence type="ECO:0000313" key="14">
    <source>
        <dbReference type="Proteomes" id="UP000824260"/>
    </source>
</evidence>
<evidence type="ECO:0000256" key="4">
    <source>
        <dbReference type="ARBA" id="ARBA00022670"/>
    </source>
</evidence>
<evidence type="ECO:0000256" key="11">
    <source>
        <dbReference type="PIRSR" id="PIRSR037215-2"/>
    </source>
</evidence>
<dbReference type="SUPFAM" id="SSF53187">
    <property type="entry name" value="Zn-dependent exopeptidases"/>
    <property type="match status" value="1"/>
</dbReference>
<dbReference type="Gene3D" id="3.40.630.10">
    <property type="entry name" value="Zn peptidases"/>
    <property type="match status" value="1"/>
</dbReference>
<keyword evidence="5 11" id="KW-0479">Metal-binding</keyword>
<dbReference type="GO" id="GO:0006518">
    <property type="term" value="P:peptide metabolic process"/>
    <property type="evidence" value="ECO:0007669"/>
    <property type="project" value="InterPro"/>
</dbReference>
<feature type="binding site" evidence="11">
    <location>
        <position position="136"/>
    </location>
    <ligand>
        <name>Zn(2+)</name>
        <dbReference type="ChEBI" id="CHEBI:29105"/>
        <label>1</label>
    </ligand>
</feature>
<keyword evidence="3 13" id="KW-0031">Aminopeptidase</keyword>
<comment type="catalytic activity">
    <reaction evidence="1">
        <text>Release of the N-terminal residue from a tripeptide.</text>
        <dbReference type="EC" id="3.4.11.4"/>
    </reaction>
</comment>
<dbReference type="InterPro" id="IPR011650">
    <property type="entry name" value="Peptidase_M20_dimer"/>
</dbReference>
<evidence type="ECO:0000256" key="5">
    <source>
        <dbReference type="ARBA" id="ARBA00022723"/>
    </source>
</evidence>
<keyword evidence="8" id="KW-0482">Metalloprotease</keyword>
<dbReference type="InterPro" id="IPR010161">
    <property type="entry name" value="Peptidase_M20B"/>
</dbReference>
<dbReference type="PIRSF" id="PIRSF037215">
    <property type="entry name" value="Peptidase_M20B"/>
    <property type="match status" value="1"/>
</dbReference>
<dbReference type="GO" id="GO:0008237">
    <property type="term" value="F:metallopeptidase activity"/>
    <property type="evidence" value="ECO:0007669"/>
    <property type="project" value="UniProtKB-KW"/>
</dbReference>
<dbReference type="Pfam" id="PF07687">
    <property type="entry name" value="M20_dimer"/>
    <property type="match status" value="1"/>
</dbReference>
<keyword evidence="6 13" id="KW-0378">Hydrolase</keyword>
<proteinExistence type="inferred from homology"/>
<gene>
    <name evidence="13" type="primary">pepT</name>
    <name evidence="13" type="ORF">IAA52_05830</name>
</gene>
<dbReference type="Pfam" id="PF01546">
    <property type="entry name" value="Peptidase_M20"/>
    <property type="match status" value="1"/>
</dbReference>
<dbReference type="PANTHER" id="PTHR42994">
    <property type="entry name" value="PEPTIDASE T"/>
    <property type="match status" value="1"/>
</dbReference>
<evidence type="ECO:0000259" key="12">
    <source>
        <dbReference type="Pfam" id="PF07687"/>
    </source>
</evidence>
<evidence type="ECO:0000256" key="7">
    <source>
        <dbReference type="ARBA" id="ARBA00022833"/>
    </source>
</evidence>
<evidence type="ECO:0000256" key="2">
    <source>
        <dbReference type="ARBA" id="ARBA00009692"/>
    </source>
</evidence>
<evidence type="ECO:0000256" key="9">
    <source>
        <dbReference type="NCBIfam" id="TIGR01882"/>
    </source>
</evidence>
<feature type="binding site" evidence="11">
    <location>
        <position position="171"/>
    </location>
    <ligand>
        <name>Zn(2+)</name>
        <dbReference type="ChEBI" id="CHEBI:29105"/>
        <label>2</label>
    </ligand>
</feature>
<dbReference type="CDD" id="cd03892">
    <property type="entry name" value="M20_peptT"/>
    <property type="match status" value="1"/>
</dbReference>
<dbReference type="InterPro" id="IPR002933">
    <property type="entry name" value="Peptidase_M20"/>
</dbReference>
<dbReference type="EC" id="3.4.11.4" evidence="9"/>
<evidence type="ECO:0000256" key="8">
    <source>
        <dbReference type="ARBA" id="ARBA00023049"/>
    </source>
</evidence>
<dbReference type="PROSITE" id="PS00759">
    <property type="entry name" value="ARGE_DAPE_CPG2_2"/>
    <property type="match status" value="1"/>
</dbReference>
<dbReference type="GO" id="GO:0008270">
    <property type="term" value="F:zinc ion binding"/>
    <property type="evidence" value="ECO:0007669"/>
    <property type="project" value="InterPro"/>
</dbReference>
<dbReference type="PROSITE" id="PS00758">
    <property type="entry name" value="ARGE_DAPE_CPG2_1"/>
    <property type="match status" value="1"/>
</dbReference>
<feature type="domain" description="Peptidase M20 dimerisation" evidence="12">
    <location>
        <begin position="203"/>
        <end position="305"/>
    </location>
</feature>